<gene>
    <name evidence="9" type="ORF">GGQ93_001599</name>
</gene>
<feature type="active site" evidence="5 6">
    <location>
        <position position="213"/>
    </location>
</feature>
<keyword evidence="10" id="KW-1185">Reference proteome</keyword>
<organism evidence="9 10">
    <name type="scientific">Brevundimonas aurantiaca</name>
    <dbReference type="NCBI Taxonomy" id="74316"/>
    <lineage>
        <taxon>Bacteria</taxon>
        <taxon>Pseudomonadati</taxon>
        <taxon>Pseudomonadota</taxon>
        <taxon>Alphaproteobacteria</taxon>
        <taxon>Caulobacterales</taxon>
        <taxon>Caulobacteraceae</taxon>
        <taxon>Brevundimonas</taxon>
    </lineage>
</organism>
<comment type="caution">
    <text evidence="9">The sequence shown here is derived from an EMBL/GenBank/DDBJ whole genome shotgun (WGS) entry which is preliminary data.</text>
</comment>
<dbReference type="InterPro" id="IPR016161">
    <property type="entry name" value="Ald_DH/histidinol_DH"/>
</dbReference>
<evidence type="ECO:0000256" key="7">
    <source>
        <dbReference type="RuleBase" id="RU003345"/>
    </source>
</evidence>
<evidence type="ECO:0000256" key="1">
    <source>
        <dbReference type="ARBA" id="ARBA00009986"/>
    </source>
</evidence>
<evidence type="ECO:0000256" key="5">
    <source>
        <dbReference type="PIRSR" id="PIRSR036492-1"/>
    </source>
</evidence>
<dbReference type="InterPro" id="IPR016160">
    <property type="entry name" value="Ald_DH_CS_CYS"/>
</dbReference>
<evidence type="ECO:0000256" key="2">
    <source>
        <dbReference type="ARBA" id="ARBA00023002"/>
    </source>
</evidence>
<dbReference type="Gene3D" id="3.40.605.10">
    <property type="entry name" value="Aldehyde Dehydrogenase, Chain A, domain 1"/>
    <property type="match status" value="1"/>
</dbReference>
<dbReference type="EMBL" id="JACHOQ010000003">
    <property type="protein sequence ID" value="MBB5739885.1"/>
    <property type="molecule type" value="Genomic_DNA"/>
</dbReference>
<dbReference type="PIRSF" id="PIRSF036492">
    <property type="entry name" value="ALDH"/>
    <property type="match status" value="1"/>
</dbReference>
<dbReference type="InterPro" id="IPR015590">
    <property type="entry name" value="Aldehyde_DH_dom"/>
</dbReference>
<sequence length="469" mass="50248">MTQAQLSDRFGLQHAASRAEGAASAQERRGRLETLKALVLERREAFARAIDADFGARSAMETGLLEVTPLIRSLDHARARLGRWMRDERRPVDLMFQPSRAWIRHEPLGVVGVIAPWNYPLLLALGPTVDALAAGNRVMIKPSELTPAFGALLEAAVAERFDPAVLTVVNGGIDVAQAFSRLAFDHLVFTGSTRVGREVMRAAAENLTPVTLELGGKSPAVVAPDYPLDKAARSITFGKFLNAGQTCIAPDYALVPAGQVRAFAEAVLDQARRAYPRLQDNPDYSGVISDRHRVRLREAVAAAKAAGAEVLEHPDAGDGNTGKIAPTLVLNPPSDSLLMQEEIFGPVLPVVGYDSLDEALAFVAARPRPLALYGFTNQARTRDRILGSGLSGGVTLNGTMLHIAQNDLPFGGVGPSGLGAYHGPEGFKRFSHARAVYDVGPVNAFERLGPPWDGAAGRLARAALRFLAR</sequence>
<dbReference type="AlphaFoldDB" id="A0A7W9F8D9"/>
<evidence type="ECO:0000256" key="6">
    <source>
        <dbReference type="PROSITE-ProRule" id="PRU10007"/>
    </source>
</evidence>
<dbReference type="SUPFAM" id="SSF53720">
    <property type="entry name" value="ALDH-like"/>
    <property type="match status" value="1"/>
</dbReference>
<dbReference type="Gene3D" id="3.40.309.10">
    <property type="entry name" value="Aldehyde Dehydrogenase, Chain A, domain 2"/>
    <property type="match status" value="1"/>
</dbReference>
<dbReference type="InterPro" id="IPR012394">
    <property type="entry name" value="Aldehyde_DH_NAD(P)"/>
</dbReference>
<evidence type="ECO:0000259" key="8">
    <source>
        <dbReference type="Pfam" id="PF00171"/>
    </source>
</evidence>
<dbReference type="CDD" id="cd07133">
    <property type="entry name" value="ALDH_CALDH_CalB"/>
    <property type="match status" value="1"/>
</dbReference>
<feature type="domain" description="Aldehyde dehydrogenase" evidence="8">
    <location>
        <begin position="17"/>
        <end position="436"/>
    </location>
</feature>
<evidence type="ECO:0000313" key="9">
    <source>
        <dbReference type="EMBL" id="MBB5739885.1"/>
    </source>
</evidence>
<dbReference type="InterPro" id="IPR029510">
    <property type="entry name" value="Ald_DH_CS_GLU"/>
</dbReference>
<dbReference type="PROSITE" id="PS00070">
    <property type="entry name" value="ALDEHYDE_DEHYDR_CYS"/>
    <property type="match status" value="1"/>
</dbReference>
<dbReference type="GO" id="GO:0006081">
    <property type="term" value="P:aldehyde metabolic process"/>
    <property type="evidence" value="ECO:0007669"/>
    <property type="project" value="InterPro"/>
</dbReference>
<keyword evidence="3" id="KW-0520">NAD</keyword>
<comment type="similarity">
    <text evidence="1 4 7">Belongs to the aldehyde dehydrogenase family.</text>
</comment>
<dbReference type="PANTHER" id="PTHR43570:SF20">
    <property type="entry name" value="ALDEHYDE DEHYDROGENASE ALDX-RELATED"/>
    <property type="match status" value="1"/>
</dbReference>
<dbReference type="GO" id="GO:0005737">
    <property type="term" value="C:cytoplasm"/>
    <property type="evidence" value="ECO:0007669"/>
    <property type="project" value="TreeGrafter"/>
</dbReference>
<reference evidence="9 10" key="1">
    <citation type="submission" date="2020-08" db="EMBL/GenBank/DDBJ databases">
        <title>Genomic Encyclopedia of Type Strains, Phase IV (KMG-IV): sequencing the most valuable type-strain genomes for metagenomic binning, comparative biology and taxonomic classification.</title>
        <authorList>
            <person name="Goeker M."/>
        </authorList>
    </citation>
    <scope>NUCLEOTIDE SEQUENCE [LARGE SCALE GENOMIC DNA]</scope>
    <source>
        <strain evidence="9 10">DSM 4731</strain>
    </source>
</reference>
<dbReference type="InterPro" id="IPR016163">
    <property type="entry name" value="Ald_DH_C"/>
</dbReference>
<dbReference type="PANTHER" id="PTHR43570">
    <property type="entry name" value="ALDEHYDE DEHYDROGENASE"/>
    <property type="match status" value="1"/>
</dbReference>
<dbReference type="Pfam" id="PF00171">
    <property type="entry name" value="Aldedh"/>
    <property type="match status" value="1"/>
</dbReference>
<proteinExistence type="inferred from homology"/>
<dbReference type="RefSeq" id="WP_183216252.1">
    <property type="nucleotide sequence ID" value="NZ_CAJFZW010000009.1"/>
</dbReference>
<dbReference type="PROSITE" id="PS00687">
    <property type="entry name" value="ALDEHYDE_DEHYDR_GLU"/>
    <property type="match status" value="1"/>
</dbReference>
<evidence type="ECO:0000256" key="4">
    <source>
        <dbReference type="PIRNR" id="PIRNR036492"/>
    </source>
</evidence>
<keyword evidence="2 4" id="KW-0560">Oxidoreductase</keyword>
<evidence type="ECO:0000313" key="10">
    <source>
        <dbReference type="Proteomes" id="UP000527324"/>
    </source>
</evidence>
<name>A0A7W9F8D9_9CAUL</name>
<accession>A0A7W9F8D9</accession>
<dbReference type="InterPro" id="IPR016162">
    <property type="entry name" value="Ald_DH_N"/>
</dbReference>
<feature type="active site" evidence="5">
    <location>
        <position position="247"/>
    </location>
</feature>
<dbReference type="Proteomes" id="UP000527324">
    <property type="component" value="Unassembled WGS sequence"/>
</dbReference>
<evidence type="ECO:0000256" key="3">
    <source>
        <dbReference type="ARBA" id="ARBA00023027"/>
    </source>
</evidence>
<dbReference type="GO" id="GO:0004029">
    <property type="term" value="F:aldehyde dehydrogenase (NAD+) activity"/>
    <property type="evidence" value="ECO:0007669"/>
    <property type="project" value="TreeGrafter"/>
</dbReference>
<protein>
    <recommendedName>
        <fullName evidence="4">Aldehyde dehydrogenase</fullName>
    </recommendedName>
</protein>